<protein>
    <submittedName>
        <fullName evidence="2">Uncharacterized protein</fullName>
    </submittedName>
</protein>
<feature type="region of interest" description="Disordered" evidence="1">
    <location>
        <begin position="199"/>
        <end position="233"/>
    </location>
</feature>
<evidence type="ECO:0000313" key="3">
    <source>
        <dbReference type="Proteomes" id="UP001221686"/>
    </source>
</evidence>
<accession>A0ABT5DRK4</accession>
<proteinExistence type="predicted"/>
<name>A0ABT5DRK4_9BACT</name>
<organism evidence="2 3">
    <name type="scientific">Nannocystis bainbridge</name>
    <dbReference type="NCBI Taxonomy" id="2995303"/>
    <lineage>
        <taxon>Bacteria</taxon>
        <taxon>Pseudomonadati</taxon>
        <taxon>Myxococcota</taxon>
        <taxon>Polyangia</taxon>
        <taxon>Nannocystales</taxon>
        <taxon>Nannocystaceae</taxon>
        <taxon>Nannocystis</taxon>
    </lineage>
</organism>
<reference evidence="2 3" key="1">
    <citation type="submission" date="2022-11" db="EMBL/GenBank/DDBJ databases">
        <title>Minimal conservation of predation-associated metabolite biosynthetic gene clusters underscores biosynthetic potential of Myxococcota including descriptions for ten novel species: Archangium lansinium sp. nov., Myxococcus landrumus sp. nov., Nannocystis bai.</title>
        <authorList>
            <person name="Ahearne A."/>
            <person name="Stevens C."/>
            <person name="Dowd S."/>
        </authorList>
    </citation>
    <scope>NUCLEOTIDE SEQUENCE [LARGE SCALE GENOMIC DNA]</scope>
    <source>
        <strain evidence="2 3">BB15-2</strain>
    </source>
</reference>
<evidence type="ECO:0000256" key="1">
    <source>
        <dbReference type="SAM" id="MobiDB-lite"/>
    </source>
</evidence>
<gene>
    <name evidence="2" type="ORF">POL25_05030</name>
</gene>
<keyword evidence="3" id="KW-1185">Reference proteome</keyword>
<dbReference type="EMBL" id="JAQNDL010000001">
    <property type="protein sequence ID" value="MDC0716243.1"/>
    <property type="molecule type" value="Genomic_DNA"/>
</dbReference>
<dbReference type="Proteomes" id="UP001221686">
    <property type="component" value="Unassembled WGS sequence"/>
</dbReference>
<evidence type="ECO:0000313" key="2">
    <source>
        <dbReference type="EMBL" id="MDC0716243.1"/>
    </source>
</evidence>
<sequence length="233" mass="25272">MSREQAQTCPPRWALRSAVTGAHVFFAAWGKFEPYSASDAQAAIHVRLTVTGEAGAERRDRLGLAPERHDLLAPLQMQQRQPRLCSQCPFGQVELHLGRHRPVLQRMCDEEDLVGNGPGRELTREPAIGAAVEPSGRQTLDFRVGGFRFGIAPQVEQGEGGLVTTVRIVAIGGRSPLEVSEGLGVFALAAAGLSRPGGLGLEARDQHPRRRHRRAAGEPNITATRVTVSMPER</sequence>
<comment type="caution">
    <text evidence="2">The sequence shown here is derived from an EMBL/GenBank/DDBJ whole genome shotgun (WGS) entry which is preliminary data.</text>
</comment>